<proteinExistence type="predicted"/>
<protein>
    <submittedName>
        <fullName evidence="2">Uncharacterized protein</fullName>
    </submittedName>
</protein>
<dbReference type="EMBL" id="CP158568">
    <property type="protein sequence ID" value="XBY45278.1"/>
    <property type="molecule type" value="Genomic_DNA"/>
</dbReference>
<feature type="region of interest" description="Disordered" evidence="1">
    <location>
        <begin position="1"/>
        <end position="59"/>
    </location>
</feature>
<evidence type="ECO:0000256" key="1">
    <source>
        <dbReference type="SAM" id="MobiDB-lite"/>
    </source>
</evidence>
<dbReference type="KEGG" id="mflg:ABS361_03035"/>
<feature type="compositionally biased region" description="Basic and acidic residues" evidence="1">
    <location>
        <begin position="49"/>
        <end position="59"/>
    </location>
</feature>
<sequence>MSLQLLALSRRPGVDARRIDPASSDTIKPQTERKSDSDGSPESARWRTGHGDVRVVHNS</sequence>
<evidence type="ECO:0000313" key="2">
    <source>
        <dbReference type="EMBL" id="XBY45278.1"/>
    </source>
</evidence>
<reference evidence="2" key="1">
    <citation type="submission" date="2024-06" db="EMBL/GenBank/DDBJ databases">
        <title>Methylostella associata gen. nov., sp. nov., a novel Ancalomicrobiaceae-affiliated facultatively methylotrophic bacteria that feed on methanotrophs of the genus Methylococcus.</title>
        <authorList>
            <person name="Saltykova V."/>
            <person name="Danilova O.V."/>
            <person name="Oshkin I.Y."/>
            <person name="Belova S.E."/>
            <person name="Pimenov N.V."/>
            <person name="Dedysh S.N."/>
        </authorList>
    </citation>
    <scope>NUCLEOTIDE SEQUENCE</scope>
    <source>
        <strain evidence="2">S20</strain>
    </source>
</reference>
<accession>A0AAU7XBW8</accession>
<organism evidence="2">
    <name type="scientific">Methyloraptor flagellatus</name>
    <dbReference type="NCBI Taxonomy" id="3162530"/>
    <lineage>
        <taxon>Bacteria</taxon>
        <taxon>Pseudomonadati</taxon>
        <taxon>Pseudomonadota</taxon>
        <taxon>Alphaproteobacteria</taxon>
        <taxon>Hyphomicrobiales</taxon>
        <taxon>Ancalomicrobiaceae</taxon>
        <taxon>Methyloraptor</taxon>
    </lineage>
</organism>
<name>A0AAU7XBW8_9HYPH</name>
<dbReference type="RefSeq" id="WP_407050368.1">
    <property type="nucleotide sequence ID" value="NZ_CP158568.1"/>
</dbReference>
<dbReference type="AlphaFoldDB" id="A0AAU7XBW8"/>
<gene>
    <name evidence="2" type="ORF">ABS361_03035</name>
</gene>